<proteinExistence type="predicted"/>
<protein>
    <submittedName>
        <fullName evidence="1">Uncharacterized protein</fullName>
    </submittedName>
</protein>
<sequence>MKLNFWNEIKGRL</sequence>
<reference evidence="1" key="2">
    <citation type="journal article" date="2015" name="Fish Shellfish Immunol.">
        <title>Early steps in the European eel (Anguilla anguilla)-Vibrio vulnificus interaction in the gills: Role of the RtxA13 toxin.</title>
        <authorList>
            <person name="Callol A."/>
            <person name="Pajuelo D."/>
            <person name="Ebbesson L."/>
            <person name="Teles M."/>
            <person name="MacKenzie S."/>
            <person name="Amaro C."/>
        </authorList>
    </citation>
    <scope>NUCLEOTIDE SEQUENCE</scope>
</reference>
<evidence type="ECO:0000313" key="1">
    <source>
        <dbReference type="EMBL" id="JAH01742.1"/>
    </source>
</evidence>
<dbReference type="EMBL" id="GBXM01106835">
    <property type="protein sequence ID" value="JAH01742.1"/>
    <property type="molecule type" value="Transcribed_RNA"/>
</dbReference>
<reference evidence="1" key="1">
    <citation type="submission" date="2014-11" db="EMBL/GenBank/DDBJ databases">
        <authorList>
            <person name="Amaro Gonzalez C."/>
        </authorList>
    </citation>
    <scope>NUCLEOTIDE SEQUENCE</scope>
</reference>
<name>A0A0E9PBW2_ANGAN</name>
<accession>A0A0E9PBW2</accession>
<organism evidence="1">
    <name type="scientific">Anguilla anguilla</name>
    <name type="common">European freshwater eel</name>
    <name type="synonym">Muraena anguilla</name>
    <dbReference type="NCBI Taxonomy" id="7936"/>
    <lineage>
        <taxon>Eukaryota</taxon>
        <taxon>Metazoa</taxon>
        <taxon>Chordata</taxon>
        <taxon>Craniata</taxon>
        <taxon>Vertebrata</taxon>
        <taxon>Euteleostomi</taxon>
        <taxon>Actinopterygii</taxon>
        <taxon>Neopterygii</taxon>
        <taxon>Teleostei</taxon>
        <taxon>Anguilliformes</taxon>
        <taxon>Anguillidae</taxon>
        <taxon>Anguilla</taxon>
    </lineage>
</organism>